<evidence type="ECO:0000256" key="1">
    <source>
        <dbReference type="SAM" id="MobiDB-lite"/>
    </source>
</evidence>
<gene>
    <name evidence="2" type="ORF">C2G38_2155791</name>
</gene>
<proteinExistence type="predicted"/>
<protein>
    <submittedName>
        <fullName evidence="2">Uncharacterized protein</fullName>
    </submittedName>
</protein>
<evidence type="ECO:0000313" key="3">
    <source>
        <dbReference type="Proteomes" id="UP000266673"/>
    </source>
</evidence>
<evidence type="ECO:0000313" key="2">
    <source>
        <dbReference type="EMBL" id="RIB29267.1"/>
    </source>
</evidence>
<dbReference type="AlphaFoldDB" id="A0A397W6R0"/>
<dbReference type="EMBL" id="QKWP01000042">
    <property type="protein sequence ID" value="RIB29267.1"/>
    <property type="molecule type" value="Genomic_DNA"/>
</dbReference>
<reference evidence="2 3" key="1">
    <citation type="submission" date="2018-06" db="EMBL/GenBank/DDBJ databases">
        <title>Comparative genomics reveals the genomic features of Rhizophagus irregularis, R. cerebriforme, R. diaphanum and Gigaspora rosea, and their symbiotic lifestyle signature.</title>
        <authorList>
            <person name="Morin E."/>
            <person name="San Clemente H."/>
            <person name="Chen E.C.H."/>
            <person name="De La Providencia I."/>
            <person name="Hainaut M."/>
            <person name="Kuo A."/>
            <person name="Kohler A."/>
            <person name="Murat C."/>
            <person name="Tang N."/>
            <person name="Roy S."/>
            <person name="Loubradou J."/>
            <person name="Henrissat B."/>
            <person name="Grigoriev I.V."/>
            <person name="Corradi N."/>
            <person name="Roux C."/>
            <person name="Martin F.M."/>
        </authorList>
    </citation>
    <scope>NUCLEOTIDE SEQUENCE [LARGE SCALE GENOMIC DNA]</scope>
    <source>
        <strain evidence="2 3">DAOM 194757</strain>
    </source>
</reference>
<feature type="region of interest" description="Disordered" evidence="1">
    <location>
        <begin position="108"/>
        <end position="129"/>
    </location>
</feature>
<dbReference type="Proteomes" id="UP000266673">
    <property type="component" value="Unassembled WGS sequence"/>
</dbReference>
<accession>A0A397W6R0</accession>
<name>A0A397W6R0_9GLOM</name>
<sequence>MSILWILYCGPEVEKHWDQGKHQLQSTMLTSRYLSKSDLGSEGENALADATHRNIGSRRRKSNNDALCKNAMLTSLDLDNHSFGSCQNILGSEEEKALADAFLQDFPSLSSNKLGSRWKNGRNKEGDER</sequence>
<organism evidence="2 3">
    <name type="scientific">Gigaspora rosea</name>
    <dbReference type="NCBI Taxonomy" id="44941"/>
    <lineage>
        <taxon>Eukaryota</taxon>
        <taxon>Fungi</taxon>
        <taxon>Fungi incertae sedis</taxon>
        <taxon>Mucoromycota</taxon>
        <taxon>Glomeromycotina</taxon>
        <taxon>Glomeromycetes</taxon>
        <taxon>Diversisporales</taxon>
        <taxon>Gigasporaceae</taxon>
        <taxon>Gigaspora</taxon>
    </lineage>
</organism>
<comment type="caution">
    <text evidence="2">The sequence shown here is derived from an EMBL/GenBank/DDBJ whole genome shotgun (WGS) entry which is preliminary data.</text>
</comment>
<dbReference type="OrthoDB" id="120976at2759"/>
<keyword evidence="3" id="KW-1185">Reference proteome</keyword>